<accession>A0A1W1WXS8</accession>
<reference evidence="1 2" key="1">
    <citation type="submission" date="2017-04" db="EMBL/GenBank/DDBJ databases">
        <authorList>
            <person name="Afonso C.L."/>
            <person name="Miller P.J."/>
            <person name="Scott M.A."/>
            <person name="Spackman E."/>
            <person name="Goraichik I."/>
            <person name="Dimitrov K.M."/>
            <person name="Suarez D.L."/>
            <person name="Swayne D.E."/>
        </authorList>
    </citation>
    <scope>NUCLEOTIDE SEQUENCE [LARGE SCALE GENOMIC DNA]</scope>
    <source>
        <strain evidence="1 2">DSM 13146</strain>
    </source>
</reference>
<evidence type="ECO:0000313" key="2">
    <source>
        <dbReference type="Proteomes" id="UP000192783"/>
    </source>
</evidence>
<dbReference type="EMBL" id="FWXF01000001">
    <property type="protein sequence ID" value="SMC16403.1"/>
    <property type="molecule type" value="Genomic_DNA"/>
</dbReference>
<dbReference type="SUPFAM" id="SSF56935">
    <property type="entry name" value="Porins"/>
    <property type="match status" value="1"/>
</dbReference>
<organism evidence="1 2">
    <name type="scientific">Desulfacinum hydrothermale DSM 13146</name>
    <dbReference type="NCBI Taxonomy" id="1121390"/>
    <lineage>
        <taxon>Bacteria</taxon>
        <taxon>Pseudomonadati</taxon>
        <taxon>Thermodesulfobacteriota</taxon>
        <taxon>Syntrophobacteria</taxon>
        <taxon>Syntrophobacterales</taxon>
        <taxon>Syntrophobacteraceae</taxon>
        <taxon>Desulfacinum</taxon>
    </lineage>
</organism>
<dbReference type="AlphaFoldDB" id="A0A1W1WXS8"/>
<proteinExistence type="predicted"/>
<dbReference type="Gene3D" id="2.40.160.60">
    <property type="entry name" value="Outer membrane protein transport protein (OMPP1/FadL/TodX)"/>
    <property type="match status" value="1"/>
</dbReference>
<dbReference type="STRING" id="1121390.SAMN02746041_00063"/>
<gene>
    <name evidence="1" type="ORF">SAMN02746041_00063</name>
</gene>
<protein>
    <submittedName>
        <fullName evidence="1">Long-chain fatty acid transport protein</fullName>
    </submittedName>
</protein>
<keyword evidence="2" id="KW-1185">Reference proteome</keyword>
<name>A0A1W1WXS8_9BACT</name>
<evidence type="ECO:0000313" key="1">
    <source>
        <dbReference type="EMBL" id="SMC16403.1"/>
    </source>
</evidence>
<sequence>MGFPAVVEHHVTFGLTYDITPRFSVNAGFVHAFEKTIKESGTDITGQPVELESSLSENSIDFGFTWLF</sequence>
<dbReference type="Proteomes" id="UP000192783">
    <property type="component" value="Unassembled WGS sequence"/>
</dbReference>